<comment type="caution">
    <text evidence="1">The sequence shown here is derived from an EMBL/GenBank/DDBJ whole genome shotgun (WGS) entry which is preliminary data.</text>
</comment>
<sequence length="151" mass="17184">MFAAGINKVLIRLCPLKEGVFNKGSKEWKYTHRRFWNAYFPIWLARAIPIPWSDIFVYRLFGVSIGKNVVAYEGYIDPELVEIEDFTMTSLNICIFSHLIYNEHIVIKKVRIGKACVVGPQSIVSPGTIMHDGAVLGANSYTWIDQELMGD</sequence>
<proteinExistence type="predicted"/>
<accession>X1D3U3</accession>
<dbReference type="Gene3D" id="2.160.10.10">
    <property type="entry name" value="Hexapeptide repeat proteins"/>
    <property type="match status" value="1"/>
</dbReference>
<organism evidence="1">
    <name type="scientific">marine sediment metagenome</name>
    <dbReference type="NCBI Taxonomy" id="412755"/>
    <lineage>
        <taxon>unclassified sequences</taxon>
        <taxon>metagenomes</taxon>
        <taxon>ecological metagenomes</taxon>
    </lineage>
</organism>
<dbReference type="EMBL" id="BART01035536">
    <property type="protein sequence ID" value="GAH15401.1"/>
    <property type="molecule type" value="Genomic_DNA"/>
</dbReference>
<evidence type="ECO:0008006" key="2">
    <source>
        <dbReference type="Google" id="ProtNLM"/>
    </source>
</evidence>
<dbReference type="InterPro" id="IPR001451">
    <property type="entry name" value="Hexapep"/>
</dbReference>
<name>X1D3U3_9ZZZZ</name>
<feature type="non-terminal residue" evidence="1">
    <location>
        <position position="151"/>
    </location>
</feature>
<dbReference type="Pfam" id="PF14602">
    <property type="entry name" value="Hexapep_2"/>
    <property type="match status" value="1"/>
</dbReference>
<evidence type="ECO:0000313" key="1">
    <source>
        <dbReference type="EMBL" id="GAH15401.1"/>
    </source>
</evidence>
<reference evidence="1" key="1">
    <citation type="journal article" date="2014" name="Front. Microbiol.">
        <title>High frequency of phylogenetically diverse reductive dehalogenase-homologous genes in deep subseafloor sedimentary metagenomes.</title>
        <authorList>
            <person name="Kawai M."/>
            <person name="Futagami T."/>
            <person name="Toyoda A."/>
            <person name="Takaki Y."/>
            <person name="Nishi S."/>
            <person name="Hori S."/>
            <person name="Arai W."/>
            <person name="Tsubouchi T."/>
            <person name="Morono Y."/>
            <person name="Uchiyama I."/>
            <person name="Ito T."/>
            <person name="Fujiyama A."/>
            <person name="Inagaki F."/>
            <person name="Takami H."/>
        </authorList>
    </citation>
    <scope>NUCLEOTIDE SEQUENCE</scope>
    <source>
        <strain evidence="1">Expedition CK06-06</strain>
    </source>
</reference>
<protein>
    <recommendedName>
        <fullName evidence="2">Acetyltransferase</fullName>
    </recommendedName>
</protein>
<dbReference type="SUPFAM" id="SSF51161">
    <property type="entry name" value="Trimeric LpxA-like enzymes"/>
    <property type="match status" value="1"/>
</dbReference>
<dbReference type="AlphaFoldDB" id="X1D3U3"/>
<dbReference type="InterPro" id="IPR011004">
    <property type="entry name" value="Trimer_LpxA-like_sf"/>
</dbReference>
<gene>
    <name evidence="1" type="ORF">S01H4_60306</name>
</gene>